<dbReference type="EMBL" id="GBRH01190000">
    <property type="protein sequence ID" value="JAE07896.1"/>
    <property type="molecule type" value="Transcribed_RNA"/>
</dbReference>
<protein>
    <submittedName>
        <fullName evidence="1">Uncharacterized protein</fullName>
    </submittedName>
</protein>
<reference evidence="1" key="2">
    <citation type="journal article" date="2015" name="Data Brief">
        <title>Shoot transcriptome of the giant reed, Arundo donax.</title>
        <authorList>
            <person name="Barrero R.A."/>
            <person name="Guerrero F.D."/>
            <person name="Moolhuijzen P."/>
            <person name="Goolsby J.A."/>
            <person name="Tidwell J."/>
            <person name="Bellgard S.E."/>
            <person name="Bellgard M.I."/>
        </authorList>
    </citation>
    <scope>NUCLEOTIDE SEQUENCE</scope>
    <source>
        <tissue evidence="1">Shoot tissue taken approximately 20 cm above the soil surface</tissue>
    </source>
</reference>
<dbReference type="AlphaFoldDB" id="A0A0A9FCM7"/>
<evidence type="ECO:0000313" key="1">
    <source>
        <dbReference type="EMBL" id="JAE07896.1"/>
    </source>
</evidence>
<sequence>MRCGWAPPPSGPAYRTRDWPCGRRNVTAA</sequence>
<proteinExistence type="predicted"/>
<name>A0A0A9FCM7_ARUDO</name>
<reference evidence="1" key="1">
    <citation type="submission" date="2014-09" db="EMBL/GenBank/DDBJ databases">
        <authorList>
            <person name="Magalhaes I.L.F."/>
            <person name="Oliveira U."/>
            <person name="Santos F.R."/>
            <person name="Vidigal T.H.D.A."/>
            <person name="Brescovit A.D."/>
            <person name="Santos A.J."/>
        </authorList>
    </citation>
    <scope>NUCLEOTIDE SEQUENCE</scope>
    <source>
        <tissue evidence="1">Shoot tissue taken approximately 20 cm above the soil surface</tissue>
    </source>
</reference>
<accession>A0A0A9FCM7</accession>
<organism evidence="1">
    <name type="scientific">Arundo donax</name>
    <name type="common">Giant reed</name>
    <name type="synonym">Donax arundinaceus</name>
    <dbReference type="NCBI Taxonomy" id="35708"/>
    <lineage>
        <taxon>Eukaryota</taxon>
        <taxon>Viridiplantae</taxon>
        <taxon>Streptophyta</taxon>
        <taxon>Embryophyta</taxon>
        <taxon>Tracheophyta</taxon>
        <taxon>Spermatophyta</taxon>
        <taxon>Magnoliopsida</taxon>
        <taxon>Liliopsida</taxon>
        <taxon>Poales</taxon>
        <taxon>Poaceae</taxon>
        <taxon>PACMAD clade</taxon>
        <taxon>Arundinoideae</taxon>
        <taxon>Arundineae</taxon>
        <taxon>Arundo</taxon>
    </lineage>
</organism>